<evidence type="ECO:0000259" key="3">
    <source>
        <dbReference type="Pfam" id="PF17853"/>
    </source>
</evidence>
<comment type="similarity">
    <text evidence="1">Belongs to the CdaR family.</text>
</comment>
<dbReference type="PANTHER" id="PTHR33744:SF7">
    <property type="entry name" value="PUCR FAMILY TRANSCRIPTIONAL REGULATOR"/>
    <property type="match status" value="1"/>
</dbReference>
<dbReference type="Gene3D" id="1.10.10.2840">
    <property type="entry name" value="PucR C-terminal helix-turn-helix domain"/>
    <property type="match status" value="1"/>
</dbReference>
<dbReference type="EMBL" id="BAAANH010000003">
    <property type="protein sequence ID" value="GAA1759853.1"/>
    <property type="molecule type" value="Genomic_DNA"/>
</dbReference>
<dbReference type="Pfam" id="PF17853">
    <property type="entry name" value="GGDEF_2"/>
    <property type="match status" value="1"/>
</dbReference>
<dbReference type="InterPro" id="IPR042070">
    <property type="entry name" value="PucR_C-HTH_sf"/>
</dbReference>
<gene>
    <name evidence="4" type="ORF">GCM10009747_18630</name>
</gene>
<dbReference type="Pfam" id="PF13556">
    <property type="entry name" value="HTH_30"/>
    <property type="match status" value="1"/>
</dbReference>
<keyword evidence="5" id="KW-1185">Reference proteome</keyword>
<feature type="domain" description="CdaR GGDEF-like" evidence="3">
    <location>
        <begin position="159"/>
        <end position="284"/>
    </location>
</feature>
<dbReference type="PANTHER" id="PTHR33744">
    <property type="entry name" value="CARBOHYDRATE DIACID REGULATOR"/>
    <property type="match status" value="1"/>
</dbReference>
<sequence>MFDALQETIDRLSIAVGRSVVLDDAAFHLLASSPHYGDVDAARLSTLINREPDARQREHLGSLRLNMHHGPTMVAPHPESGFVNPRVCVPIRSRVEVLGYLWITATAPLLPPDCYAIADAVETLEHMLHNMFESISSVNAEVESQTITLLAYDQPTREAAAQELKDLGMFNRSNWFVALALDLPVQWTAWSGPSPRRTVFDALWRAMAAPTIDSYTFAPSTPDTIIIVGYRNRPPRDSLDTICRNILRELKDPGLADAASVGVGSAVPALADVWRSFDQASVAAGLARRTGQTATHWEDAAMPAAISAMLSAPAPHLLPPVFAALETAPADVLELLETYFDSGGSVAEIAARLNVHRGTVYYRLRGLADAYGIDLDDGDTRFALSAWIQLRRRA</sequence>
<feature type="domain" description="PucR C-terminal helix-turn-helix" evidence="2">
    <location>
        <begin position="333"/>
        <end position="386"/>
    </location>
</feature>
<proteinExistence type="inferred from homology"/>
<evidence type="ECO:0000259" key="2">
    <source>
        <dbReference type="Pfam" id="PF13556"/>
    </source>
</evidence>
<organism evidence="4 5">
    <name type="scientific">Agromyces humatus</name>
    <dbReference type="NCBI Taxonomy" id="279573"/>
    <lineage>
        <taxon>Bacteria</taxon>
        <taxon>Bacillati</taxon>
        <taxon>Actinomycetota</taxon>
        <taxon>Actinomycetes</taxon>
        <taxon>Micrococcales</taxon>
        <taxon>Microbacteriaceae</taxon>
        <taxon>Agromyces</taxon>
    </lineage>
</organism>
<dbReference type="Proteomes" id="UP001500506">
    <property type="component" value="Unassembled WGS sequence"/>
</dbReference>
<reference evidence="4 5" key="1">
    <citation type="journal article" date="2019" name="Int. J. Syst. Evol. Microbiol.">
        <title>The Global Catalogue of Microorganisms (GCM) 10K type strain sequencing project: providing services to taxonomists for standard genome sequencing and annotation.</title>
        <authorList>
            <consortium name="The Broad Institute Genomics Platform"/>
            <consortium name="The Broad Institute Genome Sequencing Center for Infectious Disease"/>
            <person name="Wu L."/>
            <person name="Ma J."/>
        </authorList>
    </citation>
    <scope>NUCLEOTIDE SEQUENCE [LARGE SCALE GENOMIC DNA]</scope>
    <source>
        <strain evidence="4 5">JCM 14319</strain>
    </source>
</reference>
<dbReference type="InterPro" id="IPR051448">
    <property type="entry name" value="CdaR-like_regulators"/>
</dbReference>
<accession>A0ABN2KMH3</accession>
<evidence type="ECO:0000313" key="5">
    <source>
        <dbReference type="Proteomes" id="UP001500506"/>
    </source>
</evidence>
<dbReference type="InterPro" id="IPR025736">
    <property type="entry name" value="PucR_C-HTH_dom"/>
</dbReference>
<comment type="caution">
    <text evidence="4">The sequence shown here is derived from an EMBL/GenBank/DDBJ whole genome shotgun (WGS) entry which is preliminary data.</text>
</comment>
<evidence type="ECO:0000256" key="1">
    <source>
        <dbReference type="ARBA" id="ARBA00006754"/>
    </source>
</evidence>
<name>A0ABN2KMH3_9MICO</name>
<dbReference type="RefSeq" id="WP_232499964.1">
    <property type="nucleotide sequence ID" value="NZ_BAAANH010000003.1"/>
</dbReference>
<dbReference type="InterPro" id="IPR041522">
    <property type="entry name" value="CdaR_GGDEF"/>
</dbReference>
<protein>
    <submittedName>
        <fullName evidence="4">Helix-turn-helix domain-containing protein</fullName>
    </submittedName>
</protein>
<evidence type="ECO:0000313" key="4">
    <source>
        <dbReference type="EMBL" id="GAA1759853.1"/>
    </source>
</evidence>